<dbReference type="STRING" id="887144.BJF91_16805"/>
<keyword evidence="2" id="KW-1185">Reference proteome</keyword>
<reference evidence="1 2" key="1">
    <citation type="submission" date="2016-09" db="EMBL/GenBank/DDBJ databases">
        <title>Rhizobium oryziradicis sp. nov., isolated from the root of rice.</title>
        <authorList>
            <person name="Zhao J."/>
            <person name="Zhang X."/>
        </authorList>
    </citation>
    <scope>NUCLEOTIDE SEQUENCE [LARGE SCALE GENOMIC DNA]</scope>
    <source>
        <strain evidence="1 2">14971</strain>
    </source>
</reference>
<organism evidence="1 2">
    <name type="scientific">Allorhizobium taibaishanense</name>
    <dbReference type="NCBI Taxonomy" id="887144"/>
    <lineage>
        <taxon>Bacteria</taxon>
        <taxon>Pseudomonadati</taxon>
        <taxon>Pseudomonadota</taxon>
        <taxon>Alphaproteobacteria</taxon>
        <taxon>Hyphomicrobiales</taxon>
        <taxon>Rhizobiaceae</taxon>
        <taxon>Rhizobium/Agrobacterium group</taxon>
        <taxon>Allorhizobium</taxon>
    </lineage>
</organism>
<sequence>MTEECTFRGLAGMDAEVSLHIGRDAVYSLYAALLAPQCRDSQFLRLSGRQFVRPSSDERERKGGPTV</sequence>
<dbReference type="AlphaFoldDB" id="A0A1Q9AA20"/>
<name>A0A1Q9AA20_9HYPH</name>
<evidence type="ECO:0000313" key="2">
    <source>
        <dbReference type="Proteomes" id="UP000185598"/>
    </source>
</evidence>
<dbReference type="Proteomes" id="UP000185598">
    <property type="component" value="Unassembled WGS sequence"/>
</dbReference>
<dbReference type="EMBL" id="MKIN01000019">
    <property type="protein sequence ID" value="OLP51684.1"/>
    <property type="molecule type" value="Genomic_DNA"/>
</dbReference>
<protein>
    <submittedName>
        <fullName evidence="1">Uncharacterized protein</fullName>
    </submittedName>
</protein>
<gene>
    <name evidence="1" type="ORF">BJF91_16805</name>
</gene>
<accession>A0A1Q9AA20</accession>
<comment type="caution">
    <text evidence="1">The sequence shown here is derived from an EMBL/GenBank/DDBJ whole genome shotgun (WGS) entry which is preliminary data.</text>
</comment>
<evidence type="ECO:0000313" key="1">
    <source>
        <dbReference type="EMBL" id="OLP51684.1"/>
    </source>
</evidence>
<proteinExistence type="predicted"/>